<dbReference type="GO" id="GO:0003677">
    <property type="term" value="F:DNA binding"/>
    <property type="evidence" value="ECO:0007669"/>
    <property type="project" value="UniProtKB-KW"/>
</dbReference>
<evidence type="ECO:0000256" key="2">
    <source>
        <dbReference type="ARBA" id="ARBA00023125"/>
    </source>
</evidence>
<feature type="domain" description="HTH merR-type" evidence="5">
    <location>
        <begin position="1"/>
        <end position="74"/>
    </location>
</feature>
<dbReference type="PRINTS" id="PR00040">
    <property type="entry name" value="HTHMERR"/>
</dbReference>
<dbReference type="PANTHER" id="PTHR30204:SF94">
    <property type="entry name" value="HEAVY METAL-DEPENDENT TRANSCRIPTIONAL REGULATOR HI_0293-RELATED"/>
    <property type="match status" value="1"/>
</dbReference>
<proteinExistence type="predicted"/>
<dbReference type="STRING" id="1094715.GCA_000236165_01919"/>
<keyword evidence="1" id="KW-0805">Transcription regulation</keyword>
<dbReference type="OrthoDB" id="9808480at2"/>
<sequence>MIDKKIGEFAKMFGVGVETIRYYQRQGLLQIPEHKKDASGIRRYGEQDTQRLKFILSAKKAGFTLKEIKALLDCDAKNDRAYIREVSQKRIAMLDKKMAELKEARDFLHQLIDECRTTTSEACPILHAFE</sequence>
<dbReference type="InterPro" id="IPR047057">
    <property type="entry name" value="MerR_fam"/>
</dbReference>
<gene>
    <name evidence="6" type="primary">merR</name>
    <name evidence="6" type="ORF">NCTC11370_00502</name>
</gene>
<keyword evidence="3" id="KW-0804">Transcription</keyword>
<dbReference type="Gene3D" id="1.10.1660.10">
    <property type="match status" value="1"/>
</dbReference>
<feature type="coiled-coil region" evidence="4">
    <location>
        <begin position="84"/>
        <end position="114"/>
    </location>
</feature>
<dbReference type="EMBL" id="UGGT01000001">
    <property type="protein sequence ID" value="STO20448.1"/>
    <property type="molecule type" value="Genomic_DNA"/>
</dbReference>
<evidence type="ECO:0000313" key="6">
    <source>
        <dbReference type="EMBL" id="STO20448.1"/>
    </source>
</evidence>
<dbReference type="PANTHER" id="PTHR30204">
    <property type="entry name" value="REDOX-CYCLING DRUG-SENSING TRANSCRIPTIONAL ACTIVATOR SOXR"/>
    <property type="match status" value="1"/>
</dbReference>
<dbReference type="AlphaFoldDB" id="A0A377G7X7"/>
<dbReference type="SMART" id="SM00422">
    <property type="entry name" value="HTH_MERR"/>
    <property type="match status" value="1"/>
</dbReference>
<accession>A0A377G7X7</accession>
<dbReference type="Pfam" id="PF13411">
    <property type="entry name" value="MerR_1"/>
    <property type="match status" value="1"/>
</dbReference>
<dbReference type="PROSITE" id="PS50937">
    <property type="entry name" value="HTH_MERR_2"/>
    <property type="match status" value="1"/>
</dbReference>
<keyword evidence="4" id="KW-0175">Coiled coil</keyword>
<reference evidence="6 7" key="1">
    <citation type="submission" date="2018-06" db="EMBL/GenBank/DDBJ databases">
        <authorList>
            <consortium name="Pathogen Informatics"/>
            <person name="Doyle S."/>
        </authorList>
    </citation>
    <scope>NUCLEOTIDE SEQUENCE [LARGE SCALE GENOMIC DNA]</scope>
    <source>
        <strain evidence="6 7">NCTC11370</strain>
    </source>
</reference>
<dbReference type="InterPro" id="IPR000551">
    <property type="entry name" value="MerR-type_HTH_dom"/>
</dbReference>
<dbReference type="InterPro" id="IPR009061">
    <property type="entry name" value="DNA-bd_dom_put_sf"/>
</dbReference>
<dbReference type="RefSeq" id="WP_019349951.1">
    <property type="nucleotide sequence ID" value="NZ_JAPHOO010000002.1"/>
</dbReference>
<evidence type="ECO:0000256" key="1">
    <source>
        <dbReference type="ARBA" id="ARBA00023015"/>
    </source>
</evidence>
<name>A0A377G7X7_9GAMM</name>
<keyword evidence="2" id="KW-0238">DNA-binding</keyword>
<protein>
    <submittedName>
        <fullName evidence="6">Mercuric resistance operon regulatory protein</fullName>
    </submittedName>
</protein>
<evidence type="ECO:0000256" key="4">
    <source>
        <dbReference type="SAM" id="Coils"/>
    </source>
</evidence>
<evidence type="ECO:0000259" key="5">
    <source>
        <dbReference type="PROSITE" id="PS50937"/>
    </source>
</evidence>
<keyword evidence="7" id="KW-1185">Reference proteome</keyword>
<dbReference type="GO" id="GO:0003700">
    <property type="term" value="F:DNA-binding transcription factor activity"/>
    <property type="evidence" value="ECO:0007669"/>
    <property type="project" value="InterPro"/>
</dbReference>
<evidence type="ECO:0000313" key="7">
    <source>
        <dbReference type="Proteomes" id="UP000254554"/>
    </source>
</evidence>
<organism evidence="6 7">
    <name type="scientific">Fluoribacter dumoffii</name>
    <dbReference type="NCBI Taxonomy" id="463"/>
    <lineage>
        <taxon>Bacteria</taxon>
        <taxon>Pseudomonadati</taxon>
        <taxon>Pseudomonadota</taxon>
        <taxon>Gammaproteobacteria</taxon>
        <taxon>Legionellales</taxon>
        <taxon>Legionellaceae</taxon>
        <taxon>Fluoribacter</taxon>
    </lineage>
</organism>
<dbReference type="GeneID" id="93292861"/>
<dbReference type="SUPFAM" id="SSF46955">
    <property type="entry name" value="Putative DNA-binding domain"/>
    <property type="match status" value="1"/>
</dbReference>
<evidence type="ECO:0000256" key="3">
    <source>
        <dbReference type="ARBA" id="ARBA00023163"/>
    </source>
</evidence>
<dbReference type="Proteomes" id="UP000254554">
    <property type="component" value="Unassembled WGS sequence"/>
</dbReference>